<organism evidence="2 3">
    <name type="scientific">Thiospirillum jenense</name>
    <dbReference type="NCBI Taxonomy" id="1653858"/>
    <lineage>
        <taxon>Bacteria</taxon>
        <taxon>Pseudomonadati</taxon>
        <taxon>Pseudomonadota</taxon>
        <taxon>Gammaproteobacteria</taxon>
        <taxon>Chromatiales</taxon>
        <taxon>Chromatiaceae</taxon>
        <taxon>Thiospirillum</taxon>
    </lineage>
</organism>
<dbReference type="GO" id="GO:0080030">
    <property type="term" value="F:methyl indole-3-acetate esterase activity"/>
    <property type="evidence" value="ECO:0007669"/>
    <property type="project" value="TreeGrafter"/>
</dbReference>
<dbReference type="Proteomes" id="UP000548632">
    <property type="component" value="Unassembled WGS sequence"/>
</dbReference>
<dbReference type="SUPFAM" id="SSF53474">
    <property type="entry name" value="alpha/beta-Hydrolases"/>
    <property type="match status" value="1"/>
</dbReference>
<sequence length="245" mass="27057">MTDFVLIHETAHGAWCWREVTAALAQYGDRAYVFDLPGHGADLHPRQQLDRHSYRVTIEAQILQLRLRNAVLVGHGLAGSVLPEVIARYPECFRQVIFFAAVALEAGECALAYLSPDYRRCVMSAAATTADCTLAINFATAQAQFFNDLSAAAARRWFRKLTPAPTAPYLVPTEFAASRLQLPRDYLLATADRHLLPAQAQRCAAQLGCQPRLLTGAGHDAMLSQPRQLAAALHEIALTRHLRRS</sequence>
<feature type="domain" description="AB hydrolase-1" evidence="1">
    <location>
        <begin position="11"/>
        <end position="232"/>
    </location>
</feature>
<keyword evidence="2" id="KW-0378">Hydrolase</keyword>
<dbReference type="Gene3D" id="3.40.50.1820">
    <property type="entry name" value="alpha/beta hydrolase"/>
    <property type="match status" value="1"/>
</dbReference>
<gene>
    <name evidence="2" type="ORF">HUK38_03990</name>
</gene>
<evidence type="ECO:0000259" key="1">
    <source>
        <dbReference type="Pfam" id="PF12697"/>
    </source>
</evidence>
<reference evidence="2 3" key="1">
    <citation type="journal article" date="2020" name="Arch. Microbiol.">
        <title>The genome sequence of the giant phototrophic gammaproteobacterium Thiospirillum jenense gives insight into its physiological properties and phylogenetic relationships.</title>
        <authorList>
            <person name="Imhoff J.F."/>
            <person name="Meyer T.E."/>
            <person name="Kyndt J.A."/>
        </authorList>
    </citation>
    <scope>NUCLEOTIDE SEQUENCE [LARGE SCALE GENOMIC DNA]</scope>
    <source>
        <strain evidence="2 3">DSM 216</strain>
    </source>
</reference>
<dbReference type="GO" id="GO:0080032">
    <property type="term" value="F:methyl jasmonate esterase activity"/>
    <property type="evidence" value="ECO:0007669"/>
    <property type="project" value="TreeGrafter"/>
</dbReference>
<keyword evidence="3" id="KW-1185">Reference proteome</keyword>
<dbReference type="EMBL" id="JABVCQ010000006">
    <property type="protein sequence ID" value="MBB1125392.1"/>
    <property type="molecule type" value="Genomic_DNA"/>
</dbReference>
<dbReference type="Pfam" id="PF12697">
    <property type="entry name" value="Abhydrolase_6"/>
    <property type="match status" value="1"/>
</dbReference>
<accession>A0A839HGF4</accession>
<comment type="caution">
    <text evidence="2">The sequence shown here is derived from an EMBL/GenBank/DDBJ whole genome shotgun (WGS) entry which is preliminary data.</text>
</comment>
<dbReference type="PANTHER" id="PTHR10992:SF1086">
    <property type="entry name" value="AB HYDROLASE-1 DOMAIN-CONTAINING PROTEIN"/>
    <property type="match status" value="1"/>
</dbReference>
<dbReference type="InterPro" id="IPR045889">
    <property type="entry name" value="MES/HNL"/>
</dbReference>
<dbReference type="PANTHER" id="PTHR10992">
    <property type="entry name" value="METHYLESTERASE FAMILY MEMBER"/>
    <property type="match status" value="1"/>
</dbReference>
<dbReference type="InterPro" id="IPR029058">
    <property type="entry name" value="AB_hydrolase_fold"/>
</dbReference>
<evidence type="ECO:0000313" key="2">
    <source>
        <dbReference type="EMBL" id="MBB1125392.1"/>
    </source>
</evidence>
<protein>
    <submittedName>
        <fullName evidence="2">Alpha/beta fold hydrolase</fullName>
    </submittedName>
</protein>
<name>A0A839HGF4_9GAMM</name>
<proteinExistence type="predicted"/>
<dbReference type="InterPro" id="IPR000073">
    <property type="entry name" value="AB_hydrolase_1"/>
</dbReference>
<evidence type="ECO:0000313" key="3">
    <source>
        <dbReference type="Proteomes" id="UP000548632"/>
    </source>
</evidence>
<dbReference type="AlphaFoldDB" id="A0A839HGF4"/>
<dbReference type="RefSeq" id="WP_182582702.1">
    <property type="nucleotide sequence ID" value="NZ_JABVCQ010000006.1"/>
</dbReference>